<dbReference type="SUPFAM" id="SSF55874">
    <property type="entry name" value="ATPase domain of HSP90 chaperone/DNA topoisomerase II/histidine kinase"/>
    <property type="match status" value="1"/>
</dbReference>
<evidence type="ECO:0000256" key="5">
    <source>
        <dbReference type="ARBA" id="ARBA00022741"/>
    </source>
</evidence>
<dbReference type="Gene3D" id="1.20.5.1930">
    <property type="match status" value="1"/>
</dbReference>
<evidence type="ECO:0000256" key="2">
    <source>
        <dbReference type="ARBA" id="ARBA00012438"/>
    </source>
</evidence>
<evidence type="ECO:0000256" key="3">
    <source>
        <dbReference type="ARBA" id="ARBA00022553"/>
    </source>
</evidence>
<sequence>MIISLVVQLVAVTAQLAGVSASPGAAGLAFLFAVLGPCALIAARRFPGPAVVAVAVVSVADLLVDPSIFASYASVLFAACLAVVRGAGVWAVASVVVGWVVAFVSSALAGVGWDPVPAVLLTAGIIISLGFGSSIRARRERFAALRSMQTRRRMDAAQQERVRIARELHDVLAHSLSSINVQAGVGLHLLESQPEKAGEALASIKASSKQALDEVRDVLGILRGDAGDSGDAPLVPEADLESLPRLVENIRASGVDVELDSHVGSAPSAAAQLALYRIAQESLTNIVRHSSATKARVELRSTDDDIVLRVSDNGKGVADDVESVAGKGLLGMRERAELLGGHLEAVTLSPQGFAVTATIPRSTRASTNGSR</sequence>
<dbReference type="GO" id="GO:0000155">
    <property type="term" value="F:phosphorelay sensor kinase activity"/>
    <property type="evidence" value="ECO:0007669"/>
    <property type="project" value="InterPro"/>
</dbReference>
<reference evidence="12" key="1">
    <citation type="submission" date="2017-04" db="EMBL/GenBank/DDBJ databases">
        <authorList>
            <person name="Varghese N."/>
            <person name="Submissions S."/>
        </authorList>
    </citation>
    <scope>NUCLEOTIDE SEQUENCE [LARGE SCALE GENOMIC DNA]</scope>
    <source>
        <strain evidence="12">VKM Ac-2510</strain>
    </source>
</reference>
<keyword evidence="9" id="KW-1133">Transmembrane helix</keyword>
<dbReference type="Pfam" id="PF07730">
    <property type="entry name" value="HisKA_3"/>
    <property type="match status" value="1"/>
</dbReference>
<dbReference type="InterPro" id="IPR011712">
    <property type="entry name" value="Sig_transdc_His_kin_sub3_dim/P"/>
</dbReference>
<dbReference type="EC" id="2.7.13.3" evidence="2"/>
<keyword evidence="9" id="KW-0472">Membrane</keyword>
<comment type="catalytic activity">
    <reaction evidence="1">
        <text>ATP + protein L-histidine = ADP + protein N-phospho-L-histidine.</text>
        <dbReference type="EC" id="2.7.13.3"/>
    </reaction>
</comment>
<keyword evidence="4" id="KW-0808">Transferase</keyword>
<keyword evidence="9" id="KW-0812">Transmembrane</keyword>
<evidence type="ECO:0000256" key="8">
    <source>
        <dbReference type="ARBA" id="ARBA00023012"/>
    </source>
</evidence>
<evidence type="ECO:0000313" key="11">
    <source>
        <dbReference type="EMBL" id="SMG36249.1"/>
    </source>
</evidence>
<dbReference type="EMBL" id="FXAY01000003">
    <property type="protein sequence ID" value="SMG36249.1"/>
    <property type="molecule type" value="Genomic_DNA"/>
</dbReference>
<feature type="transmembrane region" description="Helical" evidence="9">
    <location>
        <begin position="116"/>
        <end position="137"/>
    </location>
</feature>
<proteinExistence type="predicted"/>
<organism evidence="11 12">
    <name type="scientific">Agreia pratensis</name>
    <dbReference type="NCBI Taxonomy" id="150121"/>
    <lineage>
        <taxon>Bacteria</taxon>
        <taxon>Bacillati</taxon>
        <taxon>Actinomycetota</taxon>
        <taxon>Actinomycetes</taxon>
        <taxon>Micrococcales</taxon>
        <taxon>Microbacteriaceae</taxon>
        <taxon>Agreia</taxon>
    </lineage>
</organism>
<dbReference type="GO" id="GO:0016020">
    <property type="term" value="C:membrane"/>
    <property type="evidence" value="ECO:0007669"/>
    <property type="project" value="InterPro"/>
</dbReference>
<evidence type="ECO:0000313" key="12">
    <source>
        <dbReference type="Proteomes" id="UP000193244"/>
    </source>
</evidence>
<dbReference type="InterPro" id="IPR036890">
    <property type="entry name" value="HATPase_C_sf"/>
</dbReference>
<gene>
    <name evidence="11" type="ORF">SAMN06296010_2125</name>
</gene>
<keyword evidence="6 11" id="KW-0418">Kinase</keyword>
<evidence type="ECO:0000256" key="6">
    <source>
        <dbReference type="ARBA" id="ARBA00022777"/>
    </source>
</evidence>
<dbReference type="Proteomes" id="UP000193244">
    <property type="component" value="Unassembled WGS sequence"/>
</dbReference>
<evidence type="ECO:0000259" key="10">
    <source>
        <dbReference type="PROSITE" id="PS50109"/>
    </source>
</evidence>
<evidence type="ECO:0000256" key="4">
    <source>
        <dbReference type="ARBA" id="ARBA00022679"/>
    </source>
</evidence>
<dbReference type="InterPro" id="IPR003594">
    <property type="entry name" value="HATPase_dom"/>
</dbReference>
<evidence type="ECO:0000256" key="1">
    <source>
        <dbReference type="ARBA" id="ARBA00000085"/>
    </source>
</evidence>
<dbReference type="PANTHER" id="PTHR24421:SF10">
    <property type="entry name" value="NITRATE_NITRITE SENSOR PROTEIN NARQ"/>
    <property type="match status" value="1"/>
</dbReference>
<evidence type="ECO:0000256" key="9">
    <source>
        <dbReference type="SAM" id="Phobius"/>
    </source>
</evidence>
<dbReference type="Pfam" id="PF02518">
    <property type="entry name" value="HATPase_c"/>
    <property type="match status" value="1"/>
</dbReference>
<dbReference type="InterPro" id="IPR050482">
    <property type="entry name" value="Sensor_HK_TwoCompSys"/>
</dbReference>
<dbReference type="CDD" id="cd16917">
    <property type="entry name" value="HATPase_UhpB-NarQ-NarX-like"/>
    <property type="match status" value="1"/>
</dbReference>
<name>A0A1X7K798_9MICO</name>
<accession>A0A1X7K798</accession>
<dbReference type="GO" id="GO:0046983">
    <property type="term" value="F:protein dimerization activity"/>
    <property type="evidence" value="ECO:0007669"/>
    <property type="project" value="InterPro"/>
</dbReference>
<evidence type="ECO:0000256" key="7">
    <source>
        <dbReference type="ARBA" id="ARBA00022840"/>
    </source>
</evidence>
<dbReference type="PANTHER" id="PTHR24421">
    <property type="entry name" value="NITRATE/NITRITE SENSOR PROTEIN NARX-RELATED"/>
    <property type="match status" value="1"/>
</dbReference>
<dbReference type="PROSITE" id="PS50109">
    <property type="entry name" value="HIS_KIN"/>
    <property type="match status" value="1"/>
</dbReference>
<keyword evidence="8" id="KW-0902">Two-component regulatory system</keyword>
<feature type="domain" description="Histidine kinase" evidence="10">
    <location>
        <begin position="171"/>
        <end position="363"/>
    </location>
</feature>
<protein>
    <recommendedName>
        <fullName evidence="2">histidine kinase</fullName>
        <ecNumber evidence="2">2.7.13.3</ecNumber>
    </recommendedName>
</protein>
<dbReference type="Gene3D" id="3.30.565.10">
    <property type="entry name" value="Histidine kinase-like ATPase, C-terminal domain"/>
    <property type="match status" value="1"/>
</dbReference>
<dbReference type="STRING" id="150121.SAMN06296010_2125"/>
<keyword evidence="7" id="KW-0067">ATP-binding</keyword>
<feature type="transmembrane region" description="Helical" evidence="9">
    <location>
        <begin position="76"/>
        <end position="104"/>
    </location>
</feature>
<dbReference type="SMART" id="SM00387">
    <property type="entry name" value="HATPase_c"/>
    <property type="match status" value="1"/>
</dbReference>
<dbReference type="InterPro" id="IPR005467">
    <property type="entry name" value="His_kinase_dom"/>
</dbReference>
<keyword evidence="3" id="KW-0597">Phosphoprotein</keyword>
<keyword evidence="12" id="KW-1185">Reference proteome</keyword>
<keyword evidence="5" id="KW-0547">Nucleotide-binding</keyword>
<dbReference type="GO" id="GO:0005524">
    <property type="term" value="F:ATP binding"/>
    <property type="evidence" value="ECO:0007669"/>
    <property type="project" value="UniProtKB-KW"/>
</dbReference>
<dbReference type="AlphaFoldDB" id="A0A1X7K798"/>